<feature type="compositionally biased region" description="Acidic residues" evidence="6">
    <location>
        <begin position="290"/>
        <end position="306"/>
    </location>
</feature>
<keyword evidence="5" id="KW-0539">Nucleus</keyword>
<sequence length="700" mass="75318">MARIPPSADTLSFPTTPSLLNPHFESYKLASPPRGDDAVTTFPMPRAFKTPALPDHARLSYNEVSDRGRFNHLQAGKEGEVLFVDGEGVVTAVQVDKATAQPIFHTLLQLPLPPSSQSLVPEYPAALPLASSRWVITDGRGSLYLVRVDRSKEEWTGEIEASFRLEQEDTPFRLHAAEQLNDDEAILLLSVVVKEAGKPETQSPLAPSTSLGSTARRPIPSTTSFHYLSARIPLRPSNASIPQVMKVDWRLKGQDLPSYVSFDAAAGRFVVGSTSRLVQMEAEEKKDAEAEAGEGEDVAMGDEEESSGQAGGQATGAAAPKPPPFSWIQDKDSITVAFPIPSDTPTSSIRVTFSRQFVSLHVASAAAALASSSPVSTAALPHISHKKLWDDILPHQSVWTFDREAEGRNSSYGLLTLHLEKANAGTRWSDVFASTKVPTDDPSNAKIVELDPQQEYEDIPETLDPSELAAITERMEQWAQGIMKGGLAHSEEGLGSGIPTSLMGDEIDVEVDAESGRPFIVTWIEEATKAGAPRLVCPHPSVPYSLLSTAIPLASPAPADPTITIKHDVDGLLFAPPSSSDTYRWSHQSTFPALAFVLATKRDTRFVYHYSTRACLAFDAPALLPGPQTTRHNLSGGNLFAYFAPPVGRTRETKGTQMVVRVGGPGSGALMGVAAVELDGGETAVLALCEKELVVLRILS</sequence>
<organism evidence="8 10">
    <name type="scientific">Rhodotorula toruloides</name>
    <name type="common">Yeast</name>
    <name type="synonym">Rhodosporidium toruloides</name>
    <dbReference type="NCBI Taxonomy" id="5286"/>
    <lineage>
        <taxon>Eukaryota</taxon>
        <taxon>Fungi</taxon>
        <taxon>Dikarya</taxon>
        <taxon>Basidiomycota</taxon>
        <taxon>Pucciniomycotina</taxon>
        <taxon>Microbotryomycetes</taxon>
        <taxon>Sporidiobolales</taxon>
        <taxon>Sporidiobolaceae</taxon>
        <taxon>Rhodotorula</taxon>
    </lineage>
</organism>
<feature type="domain" description="CS" evidence="7">
    <location>
        <begin position="320"/>
        <end position="432"/>
    </location>
</feature>
<keyword evidence="10" id="KW-1185">Reference proteome</keyword>
<evidence type="ECO:0000256" key="3">
    <source>
        <dbReference type="ARBA" id="ARBA00018915"/>
    </source>
</evidence>
<evidence type="ECO:0000313" key="11">
    <source>
        <dbReference type="Proteomes" id="UP000239560"/>
    </source>
</evidence>
<evidence type="ECO:0000256" key="5">
    <source>
        <dbReference type="ARBA" id="ARBA00023242"/>
    </source>
</evidence>
<gene>
    <name evidence="8" type="primary">FGENESH: predicted gene_5.604</name>
    <name evidence="9" type="ORF">AAT19DRAFT_14448</name>
    <name evidence="8" type="ORF">BN2166_0030590</name>
</gene>
<dbReference type="GO" id="GO:0005737">
    <property type="term" value="C:cytoplasm"/>
    <property type="evidence" value="ECO:0007669"/>
    <property type="project" value="UniProtKB-SubCell"/>
</dbReference>
<dbReference type="OrthoDB" id="428655at2759"/>
<keyword evidence="4" id="KW-0963">Cytoplasm</keyword>
<dbReference type="EMBL" id="LCTV02000005">
    <property type="protein sequence ID" value="PRQ75426.1"/>
    <property type="molecule type" value="Genomic_DNA"/>
</dbReference>
<dbReference type="GO" id="GO:0005634">
    <property type="term" value="C:nucleus"/>
    <property type="evidence" value="ECO:0007669"/>
    <property type="project" value="UniProtKB-SubCell"/>
</dbReference>
<evidence type="ECO:0000259" key="7">
    <source>
        <dbReference type="PROSITE" id="PS51203"/>
    </source>
</evidence>
<dbReference type="Gene3D" id="2.60.40.790">
    <property type="match status" value="1"/>
</dbReference>
<evidence type="ECO:0000256" key="4">
    <source>
        <dbReference type="ARBA" id="ARBA00022490"/>
    </source>
</evidence>
<proteinExistence type="predicted"/>
<dbReference type="Pfam" id="PF04969">
    <property type="entry name" value="CS"/>
    <property type="match status" value="1"/>
</dbReference>
<dbReference type="PANTHER" id="PTHR21664:SF1">
    <property type="entry name" value="NUDC DOMAIN-CONTAINING PROTEIN 1"/>
    <property type="match status" value="1"/>
</dbReference>
<reference evidence="8 10" key="1">
    <citation type="submission" date="2015-07" db="EMBL/GenBank/DDBJ databases">
        <authorList>
            <person name="Cajimat M.N.B."/>
            <person name="Milazzo M.L."/>
            <person name="Fulhorst C.F."/>
        </authorList>
    </citation>
    <scope>NUCLEOTIDE SEQUENCE [LARGE SCALE GENOMIC DNA]</scope>
    <source>
        <strain evidence="8">Single colony</strain>
    </source>
</reference>
<dbReference type="PANTHER" id="PTHR21664">
    <property type="entry name" value="CHRONIC MYELOGENOUS LEUKEMIA TUMOR ANTIGEN 66"/>
    <property type="match status" value="1"/>
</dbReference>
<evidence type="ECO:0000256" key="2">
    <source>
        <dbReference type="ARBA" id="ARBA00004496"/>
    </source>
</evidence>
<comment type="subcellular location">
    <subcellularLocation>
        <location evidence="2">Cytoplasm</location>
    </subcellularLocation>
    <subcellularLocation>
        <location evidence="1">Nucleus</location>
    </subcellularLocation>
</comment>
<dbReference type="InterPro" id="IPR037895">
    <property type="entry name" value="NUDCD1"/>
</dbReference>
<evidence type="ECO:0000256" key="1">
    <source>
        <dbReference type="ARBA" id="ARBA00004123"/>
    </source>
</evidence>
<name>A0A0K3CE39_RHOTO</name>
<protein>
    <recommendedName>
        <fullName evidence="3">NudC domain-containing protein 1</fullName>
    </recommendedName>
</protein>
<evidence type="ECO:0000313" key="10">
    <source>
        <dbReference type="Proteomes" id="UP000199069"/>
    </source>
</evidence>
<dbReference type="STRING" id="5286.A0A0K3CE39"/>
<feature type="region of interest" description="Disordered" evidence="6">
    <location>
        <begin position="199"/>
        <end position="218"/>
    </location>
</feature>
<feature type="region of interest" description="Disordered" evidence="6">
    <location>
        <begin position="281"/>
        <end position="325"/>
    </location>
</feature>
<dbReference type="AlphaFoldDB" id="A0A0K3CE39"/>
<dbReference type="Proteomes" id="UP000239560">
    <property type="component" value="Unassembled WGS sequence"/>
</dbReference>
<dbReference type="EMBL" id="CWKI01000005">
    <property type="protein sequence ID" value="CTR07198.1"/>
    <property type="molecule type" value="Genomic_DNA"/>
</dbReference>
<evidence type="ECO:0000313" key="8">
    <source>
        <dbReference type="EMBL" id="CTR07198.1"/>
    </source>
</evidence>
<feature type="compositionally biased region" description="Polar residues" evidence="6">
    <location>
        <begin position="200"/>
        <end position="213"/>
    </location>
</feature>
<dbReference type="Proteomes" id="UP000199069">
    <property type="component" value="Unassembled WGS sequence"/>
</dbReference>
<accession>A0A0K3CE39</accession>
<dbReference type="OMA" id="DTRFVHH"/>
<evidence type="ECO:0000256" key="6">
    <source>
        <dbReference type="SAM" id="MobiDB-lite"/>
    </source>
</evidence>
<evidence type="ECO:0000313" key="9">
    <source>
        <dbReference type="EMBL" id="PRQ75426.1"/>
    </source>
</evidence>
<dbReference type="InterPro" id="IPR007052">
    <property type="entry name" value="CS_dom"/>
</dbReference>
<dbReference type="PROSITE" id="PS51203">
    <property type="entry name" value="CS"/>
    <property type="match status" value="1"/>
</dbReference>
<reference evidence="9 11" key="2">
    <citation type="journal article" date="2018" name="Elife">
        <title>Functional genomics of lipid metabolism in the oleaginous yeast Rhodosporidium toruloides.</title>
        <authorList>
            <person name="Coradetti S.T."/>
            <person name="Pinel D."/>
            <person name="Geiselman G."/>
            <person name="Ito M."/>
            <person name="Mondo S."/>
            <person name="Reilly M.C."/>
            <person name="Cheng Y.F."/>
            <person name="Bauer S."/>
            <person name="Grigoriev I."/>
            <person name="Gladden J.M."/>
            <person name="Simmons B.A."/>
            <person name="Brem R."/>
            <person name="Arkin A.P."/>
            <person name="Skerker J.M."/>
        </authorList>
    </citation>
    <scope>NUCLEOTIDE SEQUENCE [LARGE SCALE GENOMIC DNA]</scope>
    <source>
        <strain evidence="9 11">NBRC 0880</strain>
    </source>
</reference>
<dbReference type="SUPFAM" id="SSF49764">
    <property type="entry name" value="HSP20-like chaperones"/>
    <property type="match status" value="1"/>
</dbReference>
<dbReference type="InterPro" id="IPR008978">
    <property type="entry name" value="HSP20-like_chaperone"/>
</dbReference>